<accession>A0A8J7MGU0</accession>
<gene>
    <name evidence="2" type="ORF">JIN82_16630</name>
</gene>
<dbReference type="PANTHER" id="PTHR18964">
    <property type="entry name" value="ROK (REPRESSOR, ORF, KINASE) FAMILY"/>
    <property type="match status" value="1"/>
</dbReference>
<dbReference type="PANTHER" id="PTHR18964:SF149">
    <property type="entry name" value="BIFUNCTIONAL UDP-N-ACETYLGLUCOSAMINE 2-EPIMERASE_N-ACETYLMANNOSAMINE KINASE"/>
    <property type="match status" value="1"/>
</dbReference>
<protein>
    <submittedName>
        <fullName evidence="2">ROK family protein</fullName>
    </submittedName>
</protein>
<dbReference type="Proteomes" id="UP000624703">
    <property type="component" value="Unassembled WGS sequence"/>
</dbReference>
<keyword evidence="3" id="KW-1185">Reference proteome</keyword>
<dbReference type="RefSeq" id="WP_200312799.1">
    <property type="nucleotide sequence ID" value="NZ_JAENIM010000047.1"/>
</dbReference>
<dbReference type="SUPFAM" id="SSF53067">
    <property type="entry name" value="Actin-like ATPase domain"/>
    <property type="match status" value="1"/>
</dbReference>
<sequence>MGTHPDSKRILVVDIGGSNIKLLATGEDKRIKIPSARDLTPQKLVEQVVEATREWQYDVVSVGCPCACSGNKPVRDPHNLGDGWIGFDFEKAFGLPCLVINDAAMQALGSYISGTMLFLGLGTGLGVTLIKDGTIVPLEAGHMPYRKRRSYEEYTGKAGFERLGFEKWQKHVLKIIELFRHGFVVDDVVLGGGNAKLIEELPANTRRVNNHAAFDGGFRLWE</sequence>
<name>A0A8J7MGU0_9BACT</name>
<proteinExistence type="inferred from homology"/>
<dbReference type="InterPro" id="IPR043129">
    <property type="entry name" value="ATPase_NBD"/>
</dbReference>
<evidence type="ECO:0000313" key="3">
    <source>
        <dbReference type="Proteomes" id="UP000624703"/>
    </source>
</evidence>
<dbReference type="EMBL" id="JAENIM010000047">
    <property type="protein sequence ID" value="MBK1792792.1"/>
    <property type="molecule type" value="Genomic_DNA"/>
</dbReference>
<dbReference type="Pfam" id="PF00480">
    <property type="entry name" value="ROK"/>
    <property type="match status" value="1"/>
</dbReference>
<dbReference type="InterPro" id="IPR000600">
    <property type="entry name" value="ROK"/>
</dbReference>
<organism evidence="2 3">
    <name type="scientific">Persicirhabdus sediminis</name>
    <dbReference type="NCBI Taxonomy" id="454144"/>
    <lineage>
        <taxon>Bacteria</taxon>
        <taxon>Pseudomonadati</taxon>
        <taxon>Verrucomicrobiota</taxon>
        <taxon>Verrucomicrobiia</taxon>
        <taxon>Verrucomicrobiales</taxon>
        <taxon>Verrucomicrobiaceae</taxon>
        <taxon>Persicirhabdus</taxon>
    </lineage>
</organism>
<comment type="caution">
    <text evidence="2">The sequence shown here is derived from an EMBL/GenBank/DDBJ whole genome shotgun (WGS) entry which is preliminary data.</text>
</comment>
<evidence type="ECO:0000256" key="1">
    <source>
        <dbReference type="ARBA" id="ARBA00006479"/>
    </source>
</evidence>
<comment type="similarity">
    <text evidence="1">Belongs to the ROK (NagC/XylR) family.</text>
</comment>
<reference evidence="2" key="1">
    <citation type="submission" date="2021-01" db="EMBL/GenBank/DDBJ databases">
        <title>Modified the classification status of verrucomicrobia.</title>
        <authorList>
            <person name="Feng X."/>
        </authorList>
    </citation>
    <scope>NUCLEOTIDE SEQUENCE</scope>
    <source>
        <strain evidence="2">_KCTC 22039</strain>
    </source>
</reference>
<evidence type="ECO:0000313" key="2">
    <source>
        <dbReference type="EMBL" id="MBK1792792.1"/>
    </source>
</evidence>
<dbReference type="AlphaFoldDB" id="A0A8J7MGU0"/>
<dbReference type="Gene3D" id="3.30.420.40">
    <property type="match status" value="2"/>
</dbReference>